<name>A0A2X1BEE4_BREVE</name>
<evidence type="ECO:0000313" key="2">
    <source>
        <dbReference type="Proteomes" id="UP000251186"/>
    </source>
</evidence>
<gene>
    <name evidence="1" type="ORF">NCTC11166_02176</name>
</gene>
<dbReference type="AlphaFoldDB" id="A0A2X1BEE4"/>
<dbReference type="RefSeq" id="WP_112862905.1">
    <property type="nucleotide sequence ID" value="NZ_UAQP01000014.1"/>
</dbReference>
<proteinExistence type="predicted"/>
<reference evidence="1 2" key="1">
    <citation type="submission" date="2018-06" db="EMBL/GenBank/DDBJ databases">
        <authorList>
            <consortium name="Pathogen Informatics"/>
            <person name="Doyle S."/>
        </authorList>
    </citation>
    <scope>NUCLEOTIDE SEQUENCE [LARGE SCALE GENOMIC DNA]</scope>
    <source>
        <strain evidence="1 2">NCTC11166</strain>
    </source>
</reference>
<evidence type="ECO:0000313" key="1">
    <source>
        <dbReference type="EMBL" id="SPU54790.1"/>
    </source>
</evidence>
<organism evidence="1 2">
    <name type="scientific">Brevundimonas vesicularis</name>
    <name type="common">Pseudomonas vesicularis</name>
    <dbReference type="NCBI Taxonomy" id="41276"/>
    <lineage>
        <taxon>Bacteria</taxon>
        <taxon>Pseudomonadati</taxon>
        <taxon>Pseudomonadota</taxon>
        <taxon>Alphaproteobacteria</taxon>
        <taxon>Caulobacterales</taxon>
        <taxon>Caulobacteraceae</taxon>
        <taxon>Brevundimonas</taxon>
    </lineage>
</organism>
<dbReference type="EMBL" id="UAQP01000014">
    <property type="protein sequence ID" value="SPU54790.1"/>
    <property type="molecule type" value="Genomic_DNA"/>
</dbReference>
<sequence length="102" mass="11898">MKRDYEITRSNWNGIEIEIRWNRNYLVYDDQTHMAHLEVLSVKPDRAPLPITETGYKSHFTHVSTVEGYDSPEAFVEAWLDHASYAPAWREAQSAKAQLSLF</sequence>
<dbReference type="Proteomes" id="UP000251186">
    <property type="component" value="Unassembled WGS sequence"/>
</dbReference>
<protein>
    <submittedName>
        <fullName evidence="1">Uncharacterized protein</fullName>
    </submittedName>
</protein>
<accession>A0A2X1BEE4</accession>